<dbReference type="Pfam" id="PF04500">
    <property type="entry name" value="FLYWCH"/>
    <property type="match status" value="5"/>
</dbReference>
<dbReference type="InterPro" id="IPR032071">
    <property type="entry name" value="DUF4806"/>
</dbReference>
<dbReference type="Pfam" id="PF16064">
    <property type="entry name" value="DUF4806"/>
    <property type="match status" value="3"/>
</dbReference>
<evidence type="ECO:0000259" key="4">
    <source>
        <dbReference type="Pfam" id="PF04500"/>
    </source>
</evidence>
<dbReference type="Proteomes" id="UP001562425">
    <property type="component" value="Unassembled WGS sequence"/>
</dbReference>
<organism evidence="6 7">
    <name type="scientific">Culex pipiens pipiens</name>
    <name type="common">Northern house mosquito</name>
    <dbReference type="NCBI Taxonomy" id="38569"/>
    <lineage>
        <taxon>Eukaryota</taxon>
        <taxon>Metazoa</taxon>
        <taxon>Ecdysozoa</taxon>
        <taxon>Arthropoda</taxon>
        <taxon>Hexapoda</taxon>
        <taxon>Insecta</taxon>
        <taxon>Pterygota</taxon>
        <taxon>Neoptera</taxon>
        <taxon>Endopterygota</taxon>
        <taxon>Diptera</taxon>
        <taxon>Nematocera</taxon>
        <taxon>Culicoidea</taxon>
        <taxon>Culicidae</taxon>
        <taxon>Culicinae</taxon>
        <taxon>Culicini</taxon>
        <taxon>Culex</taxon>
        <taxon>Culex</taxon>
    </lineage>
</organism>
<name>A0ABD1DT93_CULPP</name>
<feature type="domain" description="FLYWCH-type" evidence="4">
    <location>
        <begin position="554"/>
        <end position="624"/>
    </location>
</feature>
<feature type="domain" description="DUF4806" evidence="5">
    <location>
        <begin position="105"/>
        <end position="196"/>
    </location>
</feature>
<keyword evidence="7" id="KW-1185">Reference proteome</keyword>
<proteinExistence type="predicted"/>
<feature type="domain" description="DUF4806" evidence="5">
    <location>
        <begin position="288"/>
        <end position="376"/>
    </location>
</feature>
<feature type="domain" description="FLYWCH-type" evidence="4">
    <location>
        <begin position="760"/>
        <end position="805"/>
    </location>
</feature>
<gene>
    <name evidence="6" type="ORF">pipiens_005963</name>
</gene>
<evidence type="ECO:0000313" key="7">
    <source>
        <dbReference type="Proteomes" id="UP001562425"/>
    </source>
</evidence>
<evidence type="ECO:0000256" key="3">
    <source>
        <dbReference type="ARBA" id="ARBA00022833"/>
    </source>
</evidence>
<accession>A0ABD1DT93</accession>
<protein>
    <recommendedName>
        <fullName evidence="8">FLYWCH-type domain-containing protein</fullName>
    </recommendedName>
</protein>
<keyword evidence="1" id="KW-0479">Metal-binding</keyword>
<keyword evidence="3" id="KW-0862">Zinc</keyword>
<dbReference type="InterPro" id="IPR007588">
    <property type="entry name" value="Znf_FLYWCH"/>
</dbReference>
<comment type="caution">
    <text evidence="6">The sequence shown here is derived from an EMBL/GenBank/DDBJ whole genome shotgun (WGS) entry which is preliminary data.</text>
</comment>
<evidence type="ECO:0000256" key="1">
    <source>
        <dbReference type="ARBA" id="ARBA00022723"/>
    </source>
</evidence>
<sequence>MHDEAPGVPGFEFPLRTEADIERLEADVATDRLIRSEYVDFLKKIRQPNDDIESVLKKIFYDEALLNYNFNGRCNIPNLKKRAMKDYTIFVGCLQEAWKRKSSSTKGFKFPLIDSDTVIRLEKEVRSDPKIKRKYINYLRRIKSARQHIHDIFYKICLDEAIYRHFSWSASNKQDPLNQRESMKNYMIFGPCMLEAWSDHGLTEAEIASSMKNAVKRIHVKHNVRNFRANKSGTGVVVKTKQIAKMRNRVQSNIRMKAEKHKLQISKHVLNAAIVAGSSVASLKPVKVNGFVFPLTSMDDIERLEEVVRADFAIREQYVEYLASRKPPSVDVSNFFSYLFTDDALINYNFSGANNVGDQKMPMRNYSIFTDCMIEAWGQQGLTMDTLEEKIKLIIKKLTARRHLFKITSRRIVLHKPKVENEQQQQRYEPSGDQGELKYSFLTSRKGGVHLVHENFIYRSNMRRSGPNKQILYWECIHNRSEKCRGRVKSVGDYLYISNGNVEHNHHPDVHRFYNHKIRWNRRTFRTPTCRYQRRVWHGAMQPSTWYTVELQMVENRRGNLNLLFEDYKFSEVKESKNAIPKFNRRTTNETTTWRCSRRDKGCLARLTTRGHNQLKLGLKPHNHRPGVKKGKGARPLIRLAHPSDIQHDAVDITDVVKLDTTSTCNKSLFLYILQPNEPMIPTVWYIVELLMVENQRGTFQLYEPMEPKVWYTVELQLVENQRGYINLLFRDNCLSPVIFLQLHESMKPSIWYTVELQMVENRLGNPSLLIQGYQYIISEKNKNGTSYWKCPKKAKGCRARVATRVLVLQPHETMQPSVWYTVQLQMVENQIGNISLVFRDYQYLKAQTNTNGTTNWRCHKKTKGCLGRVTTRGHNQLKIGLLLHPDDQMDPHKWYTAEFQIVENDNKRGAWSLLFRDYKYIKADQNKLKGTRSWRCTKKHKSCLARVTTRGHNELKINAHLHNHPPFVATQQELGESALPVPELRTIKCEPVEIDDTFCYRTNQ</sequence>
<feature type="domain" description="FLYWCH-type" evidence="4">
    <location>
        <begin position="441"/>
        <end position="506"/>
    </location>
</feature>
<reference evidence="6 7" key="1">
    <citation type="submission" date="2024-05" db="EMBL/GenBank/DDBJ databases">
        <title>Culex pipiens pipiens assembly and annotation.</title>
        <authorList>
            <person name="Alout H."/>
            <person name="Durand T."/>
        </authorList>
    </citation>
    <scope>NUCLEOTIDE SEQUENCE [LARGE SCALE GENOMIC DNA]</scope>
    <source>
        <strain evidence="6">HA-2024</strain>
        <tissue evidence="6">Whole body</tissue>
    </source>
</reference>
<feature type="domain" description="DUF4806" evidence="5">
    <location>
        <begin position="8"/>
        <end position="97"/>
    </location>
</feature>
<dbReference type="AlphaFoldDB" id="A0ABD1DT93"/>
<evidence type="ECO:0000259" key="5">
    <source>
        <dbReference type="Pfam" id="PF16064"/>
    </source>
</evidence>
<keyword evidence="2" id="KW-0863">Zinc-finger</keyword>
<dbReference type="Gene3D" id="2.20.25.240">
    <property type="match status" value="5"/>
</dbReference>
<dbReference type="EMBL" id="JBEHCU010002596">
    <property type="protein sequence ID" value="KAL1402703.1"/>
    <property type="molecule type" value="Genomic_DNA"/>
</dbReference>
<dbReference type="GO" id="GO:0008270">
    <property type="term" value="F:zinc ion binding"/>
    <property type="evidence" value="ECO:0007669"/>
    <property type="project" value="UniProtKB-KW"/>
</dbReference>
<evidence type="ECO:0008006" key="8">
    <source>
        <dbReference type="Google" id="ProtNLM"/>
    </source>
</evidence>
<feature type="domain" description="FLYWCH-type" evidence="4">
    <location>
        <begin position="828"/>
        <end position="878"/>
    </location>
</feature>
<evidence type="ECO:0000256" key="2">
    <source>
        <dbReference type="ARBA" id="ARBA00022771"/>
    </source>
</evidence>
<feature type="domain" description="FLYWCH-type" evidence="4">
    <location>
        <begin position="907"/>
        <end position="965"/>
    </location>
</feature>
<evidence type="ECO:0000313" key="6">
    <source>
        <dbReference type="EMBL" id="KAL1402703.1"/>
    </source>
</evidence>